<keyword evidence="2" id="KW-1185">Reference proteome</keyword>
<organism evidence="1 2">
    <name type="scientific">Trichoderma lentiforme</name>
    <dbReference type="NCBI Taxonomy" id="1567552"/>
    <lineage>
        <taxon>Eukaryota</taxon>
        <taxon>Fungi</taxon>
        <taxon>Dikarya</taxon>
        <taxon>Ascomycota</taxon>
        <taxon>Pezizomycotina</taxon>
        <taxon>Sordariomycetes</taxon>
        <taxon>Hypocreomycetidae</taxon>
        <taxon>Hypocreales</taxon>
        <taxon>Hypocreaceae</taxon>
        <taxon>Trichoderma</taxon>
    </lineage>
</organism>
<dbReference type="EMBL" id="QLNT01000011">
    <property type="protein sequence ID" value="KAF3070147.1"/>
    <property type="molecule type" value="Genomic_DNA"/>
</dbReference>
<name>A0A9P4XED8_9HYPO</name>
<proteinExistence type="predicted"/>
<gene>
    <name evidence="1" type="ORF">CFAM422_007004</name>
</gene>
<protein>
    <submittedName>
        <fullName evidence="1">Uncharacterized protein</fullName>
    </submittedName>
</protein>
<evidence type="ECO:0000313" key="2">
    <source>
        <dbReference type="Proteomes" id="UP000801864"/>
    </source>
</evidence>
<dbReference type="AlphaFoldDB" id="A0A9P4XED8"/>
<evidence type="ECO:0000313" key="1">
    <source>
        <dbReference type="EMBL" id="KAF3070147.1"/>
    </source>
</evidence>
<sequence length="130" mass="14512">MGNIYKNATAVIVMPGGVSAAQDFGIETEWATRAWTVQEAALCPNTYVLGMDYVWLLKRKIDEYLFTERSAWAGYRDFTYIEDSLALADIRGILNHLQGAVHVEVTNRNTGEVVRKGRWVLKCLGDGAVV</sequence>
<comment type="caution">
    <text evidence="1">The sequence shown here is derived from an EMBL/GenBank/DDBJ whole genome shotgun (WGS) entry which is preliminary data.</text>
</comment>
<dbReference type="Proteomes" id="UP000801864">
    <property type="component" value="Unassembled WGS sequence"/>
</dbReference>
<accession>A0A9P4XED8</accession>
<reference evidence="1 2" key="1">
    <citation type="submission" date="2018-06" db="EMBL/GenBank/DDBJ databases">
        <title>Genome analysis of cellulolytic fungus Trichoderma lentiforme CFAM-422.</title>
        <authorList>
            <person name="Steindorff A.S."/>
            <person name="Formighieri E.F."/>
            <person name="Midorikawa G.E.O."/>
            <person name="Tamietti M.S."/>
            <person name="Ramos E.Z."/>
            <person name="Silva A.S."/>
            <person name="Bon E.P.S."/>
            <person name="Mendes T.D."/>
            <person name="Damaso M.C.T."/>
            <person name="Favaro L.C.L."/>
        </authorList>
    </citation>
    <scope>NUCLEOTIDE SEQUENCE [LARGE SCALE GENOMIC DNA]</scope>
    <source>
        <strain evidence="1 2">CFAM-422</strain>
    </source>
</reference>